<reference evidence="2 3" key="1">
    <citation type="submission" date="2018-03" db="EMBL/GenBank/DDBJ databases">
        <title>The ancient ancestry and fast evolution of plastids.</title>
        <authorList>
            <person name="Moore K.R."/>
            <person name="Magnabosco C."/>
            <person name="Momper L."/>
            <person name="Gold D.A."/>
            <person name="Bosak T."/>
            <person name="Fournier G.P."/>
        </authorList>
    </citation>
    <scope>NUCLEOTIDE SEQUENCE [LARGE SCALE GENOMIC DNA]</scope>
    <source>
        <strain evidence="2 3">CCALA 037</strain>
    </source>
</reference>
<dbReference type="AlphaFoldDB" id="A0A2T1FGJ6"/>
<dbReference type="PROSITE" id="PS51257">
    <property type="entry name" value="PROKAR_LIPOPROTEIN"/>
    <property type="match status" value="1"/>
</dbReference>
<organism evidence="2 3">
    <name type="scientific">Chamaesiphon polymorphus CCALA 037</name>
    <dbReference type="NCBI Taxonomy" id="2107692"/>
    <lineage>
        <taxon>Bacteria</taxon>
        <taxon>Bacillati</taxon>
        <taxon>Cyanobacteriota</taxon>
        <taxon>Cyanophyceae</taxon>
        <taxon>Gomontiellales</taxon>
        <taxon>Chamaesiphonaceae</taxon>
        <taxon>Chamaesiphon</taxon>
    </lineage>
</organism>
<evidence type="ECO:0000256" key="1">
    <source>
        <dbReference type="SAM" id="SignalP"/>
    </source>
</evidence>
<dbReference type="Proteomes" id="UP000238937">
    <property type="component" value="Unassembled WGS sequence"/>
</dbReference>
<evidence type="ECO:0000313" key="2">
    <source>
        <dbReference type="EMBL" id="PSB44100.1"/>
    </source>
</evidence>
<dbReference type="EMBL" id="PVWO01000532">
    <property type="protein sequence ID" value="PSB44100.1"/>
    <property type="molecule type" value="Genomic_DNA"/>
</dbReference>
<keyword evidence="3" id="KW-1185">Reference proteome</keyword>
<dbReference type="OrthoDB" id="488101at2"/>
<keyword evidence="1" id="KW-0732">Signal</keyword>
<evidence type="ECO:0000313" key="3">
    <source>
        <dbReference type="Proteomes" id="UP000238937"/>
    </source>
</evidence>
<feature type="signal peptide" evidence="1">
    <location>
        <begin position="1"/>
        <end position="19"/>
    </location>
</feature>
<gene>
    <name evidence="2" type="ORF">C7B77_25835</name>
</gene>
<sequence length="228" mass="23661">MLKQSVSLLLLTLSLGSLASCSKNVADKPVDTVRSTNTSAMTTTKPATTGAMTATKPSTAGALAIVPAGITIDTDLQQELSSGKNRDNDRFVIKVKNGSVGKYPALKDATIEGHLEKVTKAAKGKKSQMNLAFDQLKLKNGDLLPIDAALVNTKVETKTKGQFLKNAGIILGGTIAGNFIGDKTKFKHGKLAGAAAATAFVLSSPGGEVVLKKGTDLQLKLKSAVDPN</sequence>
<proteinExistence type="predicted"/>
<comment type="caution">
    <text evidence="2">The sequence shown here is derived from an EMBL/GenBank/DDBJ whole genome shotgun (WGS) entry which is preliminary data.</text>
</comment>
<protein>
    <submittedName>
        <fullName evidence="2">Uncharacterized protein</fullName>
    </submittedName>
</protein>
<dbReference type="RefSeq" id="WP_106311748.1">
    <property type="nucleotide sequence ID" value="NZ_PVWO01000532.1"/>
</dbReference>
<accession>A0A2T1FGJ6</accession>
<name>A0A2T1FGJ6_9CYAN</name>
<feature type="chain" id="PRO_5015524056" evidence="1">
    <location>
        <begin position="20"/>
        <end position="228"/>
    </location>
</feature>